<dbReference type="EMBL" id="LILB01000001">
    <property type="protein sequence ID" value="KOO50973.1"/>
    <property type="molecule type" value="Genomic_DNA"/>
</dbReference>
<evidence type="ECO:0000256" key="1">
    <source>
        <dbReference type="SAM" id="Phobius"/>
    </source>
</evidence>
<feature type="transmembrane region" description="Helical" evidence="1">
    <location>
        <begin position="22"/>
        <end position="40"/>
    </location>
</feature>
<gene>
    <name evidence="2" type="ORF">AMD00_00100</name>
</gene>
<sequence>MEMEILIGLISDWMYFMNYIDFMYLIIPILVSSMLLYIHLDDNCSWHQSTDDLVLDMKSNTSQVIVKWLPPILHWLVKCICTDQDNTEEHAF</sequence>
<keyword evidence="3" id="KW-1185">Reference proteome</keyword>
<name>A0A0M0LJW2_9BACL</name>
<dbReference type="RefSeq" id="WP_053415084.1">
    <property type="nucleotide sequence ID" value="NZ_LILB01000001.1"/>
</dbReference>
<evidence type="ECO:0000313" key="2">
    <source>
        <dbReference type="EMBL" id="KOO50973.1"/>
    </source>
</evidence>
<proteinExistence type="predicted"/>
<dbReference type="AlphaFoldDB" id="A0A0M0LJW2"/>
<keyword evidence="1" id="KW-1133">Transmembrane helix</keyword>
<evidence type="ECO:0000313" key="3">
    <source>
        <dbReference type="Proteomes" id="UP000036867"/>
    </source>
</evidence>
<accession>A0A0M0LJW2</accession>
<dbReference type="GeneID" id="301134529"/>
<protein>
    <submittedName>
        <fullName evidence="2">Uncharacterized protein</fullName>
    </submittedName>
</protein>
<comment type="caution">
    <text evidence="2">The sequence shown here is derived from an EMBL/GenBank/DDBJ whole genome shotgun (WGS) entry which is preliminary data.</text>
</comment>
<keyword evidence="1" id="KW-0472">Membrane</keyword>
<keyword evidence="1" id="KW-0812">Transmembrane</keyword>
<organism evidence="2 3">
    <name type="scientific">Viridibacillus arvi</name>
    <dbReference type="NCBI Taxonomy" id="263475"/>
    <lineage>
        <taxon>Bacteria</taxon>
        <taxon>Bacillati</taxon>
        <taxon>Bacillota</taxon>
        <taxon>Bacilli</taxon>
        <taxon>Bacillales</taxon>
        <taxon>Caryophanaceae</taxon>
        <taxon>Viridibacillus</taxon>
    </lineage>
</organism>
<dbReference type="Proteomes" id="UP000036867">
    <property type="component" value="Unassembled WGS sequence"/>
</dbReference>
<reference evidence="3" key="1">
    <citation type="submission" date="2015-08" db="EMBL/GenBank/DDBJ databases">
        <title>Fjat-10028 dsm 16317.</title>
        <authorList>
            <person name="Liu B."/>
            <person name="Wang J."/>
            <person name="Zhu Y."/>
            <person name="Liu G."/>
            <person name="Chen Q."/>
            <person name="Chen Z."/>
            <person name="Lan J."/>
            <person name="Che J."/>
            <person name="Ge C."/>
            <person name="Shi H."/>
            <person name="Pan Z."/>
            <person name="Liu X."/>
        </authorList>
    </citation>
    <scope>NUCLEOTIDE SEQUENCE [LARGE SCALE GENOMIC DNA]</scope>
    <source>
        <strain evidence="3">DSM 16317</strain>
    </source>
</reference>